<accession>A0A482VEK0</accession>
<evidence type="ECO:0000256" key="11">
    <source>
        <dbReference type="RuleBase" id="RU361143"/>
    </source>
</evidence>
<dbReference type="GO" id="GO:0008250">
    <property type="term" value="C:oligosaccharyltransferase complex"/>
    <property type="evidence" value="ECO:0007669"/>
    <property type="project" value="UniProtKB-UniRule"/>
</dbReference>
<organism evidence="12 13">
    <name type="scientific">Asbolus verrucosus</name>
    <name type="common">Desert ironclad beetle</name>
    <dbReference type="NCBI Taxonomy" id="1661398"/>
    <lineage>
        <taxon>Eukaryota</taxon>
        <taxon>Metazoa</taxon>
        <taxon>Ecdysozoa</taxon>
        <taxon>Arthropoda</taxon>
        <taxon>Hexapoda</taxon>
        <taxon>Insecta</taxon>
        <taxon>Pterygota</taxon>
        <taxon>Neoptera</taxon>
        <taxon>Endopterygota</taxon>
        <taxon>Coleoptera</taxon>
        <taxon>Polyphaga</taxon>
        <taxon>Cucujiformia</taxon>
        <taxon>Tenebrionidae</taxon>
        <taxon>Pimeliinae</taxon>
        <taxon>Asbolus</taxon>
    </lineage>
</organism>
<evidence type="ECO:0000256" key="9">
    <source>
        <dbReference type="ARBA" id="ARBA00022989"/>
    </source>
</evidence>
<keyword evidence="10 11" id="KW-0472">Membrane</keyword>
<feature type="transmembrane region" description="Helical" evidence="11">
    <location>
        <begin position="477"/>
        <end position="500"/>
    </location>
</feature>
<keyword evidence="9 11" id="KW-1133">Transmembrane helix</keyword>
<dbReference type="GO" id="GO:0018279">
    <property type="term" value="P:protein N-linked glycosylation via asparagine"/>
    <property type="evidence" value="ECO:0007669"/>
    <property type="project" value="TreeGrafter"/>
</dbReference>
<dbReference type="EMBL" id="QDEB01108562">
    <property type="protein sequence ID" value="RZB77456.1"/>
    <property type="molecule type" value="Genomic_DNA"/>
</dbReference>
<keyword evidence="8 11" id="KW-0256">Endoplasmic reticulum</keyword>
<comment type="subunit">
    <text evidence="11">Component of the oligosaccharyltransferase (OST) complex.</text>
</comment>
<evidence type="ECO:0000256" key="5">
    <source>
        <dbReference type="ARBA" id="ARBA00017611"/>
    </source>
</evidence>
<dbReference type="OrthoDB" id="310030at2759"/>
<evidence type="ECO:0000256" key="2">
    <source>
        <dbReference type="ARBA" id="ARBA00004115"/>
    </source>
</evidence>
<reference evidence="12 13" key="1">
    <citation type="submission" date="2017-03" db="EMBL/GenBank/DDBJ databases">
        <title>Genome of the blue death feigning beetle - Asbolus verrucosus.</title>
        <authorList>
            <person name="Rider S.D."/>
        </authorList>
    </citation>
    <scope>NUCLEOTIDE SEQUENCE [LARGE SCALE GENOMIC DNA]</scope>
    <source>
        <strain evidence="12">Butters</strain>
        <tissue evidence="12">Head and leg muscle</tissue>
    </source>
</reference>
<name>A0A482VEK0_ASBVE</name>
<dbReference type="GO" id="GO:0097193">
    <property type="term" value="P:intrinsic apoptotic signaling pathway"/>
    <property type="evidence" value="ECO:0007669"/>
    <property type="project" value="InterPro"/>
</dbReference>
<evidence type="ECO:0000313" key="13">
    <source>
        <dbReference type="Proteomes" id="UP000292052"/>
    </source>
</evidence>
<feature type="non-terminal residue" evidence="12">
    <location>
        <position position="1"/>
    </location>
</feature>
<dbReference type="STRING" id="1661398.A0A482VEK0"/>
<evidence type="ECO:0000256" key="6">
    <source>
        <dbReference type="ARBA" id="ARBA00022692"/>
    </source>
</evidence>
<evidence type="ECO:0000256" key="4">
    <source>
        <dbReference type="ARBA" id="ARBA00008905"/>
    </source>
</evidence>
<proteinExistence type="inferred from homology"/>
<comment type="caution">
    <text evidence="12">The sequence shown here is derived from an EMBL/GenBank/DDBJ whole genome shotgun (WGS) entry which is preliminary data.</text>
</comment>
<dbReference type="InterPro" id="IPR018796">
    <property type="entry name" value="COA8"/>
</dbReference>
<evidence type="ECO:0000256" key="8">
    <source>
        <dbReference type="ARBA" id="ARBA00022824"/>
    </source>
</evidence>
<evidence type="ECO:0000313" key="12">
    <source>
        <dbReference type="EMBL" id="RZB77456.1"/>
    </source>
</evidence>
<comment type="subcellular location">
    <subcellularLocation>
        <location evidence="2 11">Endoplasmic reticulum membrane</location>
        <topology evidence="2 11">Single-pass type I membrane protein</topology>
    </subcellularLocation>
</comment>
<dbReference type="GO" id="GO:0016740">
    <property type="term" value="F:transferase activity"/>
    <property type="evidence" value="ECO:0007669"/>
    <property type="project" value="UniProtKB-KW"/>
</dbReference>
<dbReference type="PANTHER" id="PTHR21049:SF0">
    <property type="entry name" value="DOLICHYL-DIPHOSPHOOLIGOSACCHARIDE--PROTEIN GLYCOSYLTRANSFERASE SUBUNIT 1"/>
    <property type="match status" value="1"/>
</dbReference>
<dbReference type="PANTHER" id="PTHR21049">
    <property type="entry name" value="RIBOPHORIN I"/>
    <property type="match status" value="1"/>
</dbReference>
<dbReference type="Pfam" id="PF04597">
    <property type="entry name" value="Ribophorin_I"/>
    <property type="match status" value="1"/>
</dbReference>
<evidence type="ECO:0000256" key="7">
    <source>
        <dbReference type="ARBA" id="ARBA00022729"/>
    </source>
</evidence>
<evidence type="ECO:0000256" key="10">
    <source>
        <dbReference type="ARBA" id="ARBA00023136"/>
    </source>
</evidence>
<protein>
    <recommendedName>
        <fullName evidence="5 11">Dolichyl-diphosphooligosaccharide--protein glycosyltransferase subunit 1</fullName>
    </recommendedName>
</protein>
<keyword evidence="6 11" id="KW-0812">Transmembrane</keyword>
<comment type="similarity">
    <text evidence="4 11">Belongs to the OST1 family.</text>
</comment>
<comment type="function">
    <text evidence="1 11">Subunit of the oligosaccharyl transferase (OST) complex that catalyzes the initial transfer of a defined glycan (Glc(3)Man(9)GlcNAc(2) in eukaryotes) from the lipid carrier dolichol-pyrophosphate to an asparagine residue within an Asn-X-Ser/Thr consensus motif in nascent polypeptide chains, the first step in protein N-glycosylation. N-glycosylation occurs cotranslationally and the complex associates with the Sec61 complex at the channel-forming translocon complex that mediates protein translocation across the endoplasmic reticulum (ER). All subunits are required for a maximal enzyme activity.</text>
</comment>
<dbReference type="Proteomes" id="UP000292052">
    <property type="component" value="Unassembled WGS sequence"/>
</dbReference>
<dbReference type="UniPathway" id="UPA00378"/>
<dbReference type="AlphaFoldDB" id="A0A482VEK0"/>
<dbReference type="Pfam" id="PF10231">
    <property type="entry name" value="COA8"/>
    <property type="match status" value="1"/>
</dbReference>
<feature type="non-terminal residue" evidence="12">
    <location>
        <position position="501"/>
    </location>
</feature>
<evidence type="ECO:0000256" key="3">
    <source>
        <dbReference type="ARBA" id="ARBA00004922"/>
    </source>
</evidence>
<keyword evidence="7" id="KW-0732">Signal</keyword>
<comment type="pathway">
    <text evidence="3 11">Protein modification; protein glycosylation.</text>
</comment>
<keyword evidence="12" id="KW-0808">Transferase</keyword>
<gene>
    <name evidence="12" type="ORF">BDFB_008546</name>
</gene>
<evidence type="ECO:0000256" key="1">
    <source>
        <dbReference type="ARBA" id="ARBA00002791"/>
    </source>
</evidence>
<sequence>ERQKYIEKKQVLGEEKRQLTADEMSEFYKNFLDKHWETHLRYNFEWYTRNFALLFLAFRWPSVIMSDYKFLLLFAIFGVAFAVQSENISNVVNEEVHSKVDLKNQLVHVKDLIVFRNVENTTLRKYLYAINEPQLHYVTFYNKVIEKLSYKKLNNASEPALFEITLDVDIMPNQTYTMFTKITYANKIVPATKSRKMRDNQLMKFEGNIKFFSPYETMLFKIEYFLPNNSLVETTREPSELLTDKVIFLFQNIEKYSIDRVELIFVNNNAFLVIENLERIIDVNHFGKIFLEDKVTILNNGPKFIGPYVHNLQYNKKGATTWMYTHLPTSAENIKFFDNIGNSSQTRIYHFINYITLKFRTRFPILGGWKSYYILRYDVPTHEYLFVTMKNHYLLQIRGIDYVLNDKVIQHSVVKIVLPEGAQIEKVYVPKGLSVSNEETSCLDGLCVFGRPMIVLKGNNLFENHITTIRVEYFFDWLYLLRAPLVISFYLQMFFFVVFFG</sequence>
<keyword evidence="13" id="KW-1185">Reference proteome</keyword>
<dbReference type="InterPro" id="IPR007676">
    <property type="entry name" value="Ribophorin_I"/>
</dbReference>